<dbReference type="CDD" id="cd00093">
    <property type="entry name" value="HTH_XRE"/>
    <property type="match status" value="1"/>
</dbReference>
<dbReference type="InterPro" id="IPR014057">
    <property type="entry name" value="HI1420"/>
</dbReference>
<dbReference type="InterPro" id="IPR001387">
    <property type="entry name" value="Cro/C1-type_HTH"/>
</dbReference>
<protein>
    <submittedName>
        <fullName evidence="2">Transcriptional regulator</fullName>
    </submittedName>
</protein>
<dbReference type="STRING" id="391937.NA2_03962"/>
<keyword evidence="3" id="KW-1185">Reference proteome</keyword>
<dbReference type="PATRIC" id="fig|391937.3.peg.821"/>
<dbReference type="EMBL" id="AMRM01000003">
    <property type="protein sequence ID" value="EKF20380.1"/>
    <property type="molecule type" value="Genomic_DNA"/>
</dbReference>
<dbReference type="Pfam" id="PF21716">
    <property type="entry name" value="dnstrm_HI1420"/>
    <property type="match status" value="1"/>
</dbReference>
<dbReference type="SUPFAM" id="SSF47413">
    <property type="entry name" value="lambda repressor-like DNA-binding domains"/>
    <property type="match status" value="1"/>
</dbReference>
<evidence type="ECO:0000313" key="2">
    <source>
        <dbReference type="EMBL" id="EKF20380.1"/>
    </source>
</evidence>
<evidence type="ECO:0000259" key="1">
    <source>
        <dbReference type="PROSITE" id="PS50943"/>
    </source>
</evidence>
<dbReference type="AlphaFoldDB" id="K2MI28"/>
<dbReference type="InterPro" id="IPR010982">
    <property type="entry name" value="Lambda_DNA-bd_dom_sf"/>
</dbReference>
<reference evidence="2 3" key="1">
    <citation type="journal article" date="2012" name="J. Bacteriol.">
        <title>Genome Sequence of Nitratireductor pacificus Type Strain pht-3B.</title>
        <authorList>
            <person name="Lai Q."/>
            <person name="Li G."/>
            <person name="Shao Z."/>
        </authorList>
    </citation>
    <scope>NUCLEOTIDE SEQUENCE [LARGE SCALE GENOMIC DNA]</scope>
    <source>
        <strain evidence="3">pht-3B</strain>
    </source>
</reference>
<accession>K2MI28</accession>
<dbReference type="GO" id="GO:0003677">
    <property type="term" value="F:DNA binding"/>
    <property type="evidence" value="ECO:0007669"/>
    <property type="project" value="InterPro"/>
</dbReference>
<comment type="caution">
    <text evidence="2">The sequence shown here is derived from an EMBL/GenBank/DDBJ whole genome shotgun (WGS) entry which is preliminary data.</text>
</comment>
<evidence type="ECO:0000313" key="3">
    <source>
        <dbReference type="Proteomes" id="UP000006786"/>
    </source>
</evidence>
<dbReference type="RefSeq" id="WP_008594456.1">
    <property type="nucleotide sequence ID" value="NZ_AMRM01000003.1"/>
</dbReference>
<gene>
    <name evidence="2" type="ORF">NA2_03962</name>
</gene>
<proteinExistence type="predicted"/>
<dbReference type="PANTHER" id="PTHR40275:SF1">
    <property type="entry name" value="SSL7038 PROTEIN"/>
    <property type="match status" value="1"/>
</dbReference>
<dbReference type="Gene3D" id="1.10.260.40">
    <property type="entry name" value="lambda repressor-like DNA-binding domains"/>
    <property type="match status" value="1"/>
</dbReference>
<sequence length="97" mass="10290">MAIETTRWDVTEYLDDEEAIFAYVEAAFEDGDPALIKHALGNVARARGMTAIAKEAGVTREALYKALSEKGDPKLSTLLGVAKALGVRLTVSPVGPG</sequence>
<organism evidence="2 3">
    <name type="scientific">Nitratireductor pacificus pht-3B</name>
    <dbReference type="NCBI Taxonomy" id="391937"/>
    <lineage>
        <taxon>Bacteria</taxon>
        <taxon>Pseudomonadati</taxon>
        <taxon>Pseudomonadota</taxon>
        <taxon>Alphaproteobacteria</taxon>
        <taxon>Hyphomicrobiales</taxon>
        <taxon>Phyllobacteriaceae</taxon>
        <taxon>Nitratireductor</taxon>
    </lineage>
</organism>
<dbReference type="NCBIfam" id="TIGR02684">
    <property type="entry name" value="dnstrm_HI1420"/>
    <property type="match status" value="1"/>
</dbReference>
<dbReference type="PANTHER" id="PTHR40275">
    <property type="entry name" value="SSL7038 PROTEIN"/>
    <property type="match status" value="1"/>
</dbReference>
<dbReference type="Proteomes" id="UP000006786">
    <property type="component" value="Unassembled WGS sequence"/>
</dbReference>
<name>K2MI28_9HYPH</name>
<dbReference type="OrthoDB" id="9798416at2"/>
<dbReference type="eggNOG" id="COG3636">
    <property type="taxonomic scope" value="Bacteria"/>
</dbReference>
<feature type="domain" description="HTH cro/C1-type" evidence="1">
    <location>
        <begin position="49"/>
        <end position="92"/>
    </location>
</feature>
<dbReference type="PROSITE" id="PS50943">
    <property type="entry name" value="HTH_CROC1"/>
    <property type="match status" value="1"/>
</dbReference>